<accession>A0A5B8RMX8</accession>
<keyword evidence="2" id="KW-1185">Reference proteome</keyword>
<protein>
    <submittedName>
        <fullName evidence="1">Uncharacterized protein</fullName>
    </submittedName>
</protein>
<evidence type="ECO:0000313" key="2">
    <source>
        <dbReference type="Proteomes" id="UP000321671"/>
    </source>
</evidence>
<organism evidence="1 2">
    <name type="scientific">Salmonella phage Shemara</name>
    <dbReference type="NCBI Taxonomy" id="2596714"/>
    <lineage>
        <taxon>Viruses</taxon>
        <taxon>Duplodnaviria</taxon>
        <taxon>Heunggongvirae</taxon>
        <taxon>Uroviricota</taxon>
        <taxon>Caudoviricetes</taxon>
        <taxon>Sarkviridae</taxon>
        <taxon>Guernseyvirinae</taxon>
        <taxon>Cornellvirus</taxon>
        <taxon>Cornellvirus shemara</taxon>
    </lineage>
</organism>
<evidence type="ECO:0000313" key="1">
    <source>
        <dbReference type="EMBL" id="QEA10380.1"/>
    </source>
</evidence>
<dbReference type="EMBL" id="MN070121">
    <property type="protein sequence ID" value="QEA10380.1"/>
    <property type="molecule type" value="Genomic_DNA"/>
</dbReference>
<gene>
    <name evidence="1" type="ORF">CPT_Shemara_051</name>
</gene>
<dbReference type="Proteomes" id="UP000321671">
    <property type="component" value="Segment"/>
</dbReference>
<reference evidence="1 2" key="1">
    <citation type="journal article" date="2020" name="Microbiol. Resour. Announc.">
        <title>Complete Genome Sequence of Salmonella enterica Siphophage Shemara.</title>
        <authorList>
            <person name="Chung M."/>
            <person name="Xie Y."/>
            <person name="Newkirk H."/>
            <person name="Liu M."/>
            <person name="Gill J.J."/>
            <person name="Ramsey J."/>
        </authorList>
    </citation>
    <scope>NUCLEOTIDE SEQUENCE [LARGE SCALE GENOMIC DNA]</scope>
</reference>
<name>A0A5B8RMX8_9CAUD</name>
<sequence>MTTVYVTKYALTSGPFKTDAVLKNDGTFASWHSGGWPQCASGKDFWLTEAEALADCERRRTAKLASIEKQRKKLEAMQFTIN</sequence>
<proteinExistence type="predicted"/>